<dbReference type="PRINTS" id="PR00727">
    <property type="entry name" value="LEADERPTASE"/>
</dbReference>
<evidence type="ECO:0000259" key="6">
    <source>
        <dbReference type="Pfam" id="PF10502"/>
    </source>
</evidence>
<dbReference type="OrthoDB" id="9815782at2"/>
<dbReference type="PANTHER" id="PTHR43390">
    <property type="entry name" value="SIGNAL PEPTIDASE I"/>
    <property type="match status" value="1"/>
</dbReference>
<dbReference type="InterPro" id="IPR019533">
    <property type="entry name" value="Peptidase_S26"/>
</dbReference>
<dbReference type="CDD" id="cd06530">
    <property type="entry name" value="S26_SPase_I"/>
    <property type="match status" value="1"/>
</dbReference>
<evidence type="ECO:0000256" key="5">
    <source>
        <dbReference type="RuleBase" id="RU362042"/>
    </source>
</evidence>
<evidence type="ECO:0000313" key="8">
    <source>
        <dbReference type="Proteomes" id="UP000321046"/>
    </source>
</evidence>
<dbReference type="Gene3D" id="2.10.109.10">
    <property type="entry name" value="Umud Fragment, subunit A"/>
    <property type="match status" value="1"/>
</dbReference>
<dbReference type="PROSITE" id="PS00501">
    <property type="entry name" value="SPASE_I_1"/>
    <property type="match status" value="1"/>
</dbReference>
<dbReference type="EC" id="3.4.21.89" evidence="5"/>
<comment type="caution">
    <text evidence="7">The sequence shown here is derived from an EMBL/GenBank/DDBJ whole genome shotgun (WGS) entry which is preliminary data.</text>
</comment>
<dbReference type="NCBIfam" id="TIGR02227">
    <property type="entry name" value="sigpep_I_bact"/>
    <property type="match status" value="1"/>
</dbReference>
<feature type="active site" evidence="4">
    <location>
        <position position="146"/>
    </location>
</feature>
<dbReference type="InterPro" id="IPR036286">
    <property type="entry name" value="LexA/Signal_pep-like_sf"/>
</dbReference>
<comment type="catalytic activity">
    <reaction evidence="5">
        <text>Cleavage of hydrophobic, N-terminal signal or leader sequences from secreted and periplasmic proteins.</text>
        <dbReference type="EC" id="3.4.21.89"/>
    </reaction>
</comment>
<dbReference type="GO" id="GO:0006465">
    <property type="term" value="P:signal peptide processing"/>
    <property type="evidence" value="ECO:0007669"/>
    <property type="project" value="InterPro"/>
</dbReference>
<protein>
    <recommendedName>
        <fullName evidence="5">Signal peptidase I</fullName>
        <ecNumber evidence="5">3.4.21.89</ecNumber>
    </recommendedName>
</protein>
<gene>
    <name evidence="7" type="primary">lepB</name>
    <name evidence="7" type="ORF">FRC96_19575</name>
</gene>
<evidence type="ECO:0000256" key="2">
    <source>
        <dbReference type="ARBA" id="ARBA00022670"/>
    </source>
</evidence>
<name>A0A5C6WZV7_9DELT</name>
<evidence type="ECO:0000256" key="3">
    <source>
        <dbReference type="ARBA" id="ARBA00022801"/>
    </source>
</evidence>
<sequence length="281" mass="31789">MKREDLEYVEEVSQTVRKLADEHLAGISVKPAWQEYAETVGLAILCALVLRAFFFEAFKIPSGSMEPTLLKGDHLFVNKIRYGIRVPFTTTFLMRFAEPQRGEVVVFRFPSEEAREHVRKRREEAAAKGEKAVECILNFDEKDFIKRIVGLPGDVVEGRGAQLLVNGEPVDRTPIRRGPAPDRSGRTAYYYLETLGEATHQIREDSPPGYDEGHDFGPITVEEGHFFAMGDNRDNSADSRCWGQVPLDNIKGRAMIIWLSLEDGQTGEPGIRWERFGMAIE</sequence>
<reference evidence="7 8" key="1">
    <citation type="submission" date="2019-08" db="EMBL/GenBank/DDBJ databases">
        <title>Bradymonadales sp. TMQ2.</title>
        <authorList>
            <person name="Liang Q."/>
        </authorList>
    </citation>
    <scope>NUCLEOTIDE SEQUENCE [LARGE SCALE GENOMIC DNA]</scope>
    <source>
        <strain evidence="7 8">TMQ2</strain>
    </source>
</reference>
<organism evidence="7 8">
    <name type="scientific">Lujinxingia vulgaris</name>
    <dbReference type="NCBI Taxonomy" id="2600176"/>
    <lineage>
        <taxon>Bacteria</taxon>
        <taxon>Deltaproteobacteria</taxon>
        <taxon>Bradymonadales</taxon>
        <taxon>Lujinxingiaceae</taxon>
        <taxon>Lujinxingia</taxon>
    </lineage>
</organism>
<dbReference type="GO" id="GO:0009003">
    <property type="term" value="F:signal peptidase activity"/>
    <property type="evidence" value="ECO:0007669"/>
    <property type="project" value="UniProtKB-EC"/>
</dbReference>
<comment type="similarity">
    <text evidence="1 5">Belongs to the peptidase S26 family.</text>
</comment>
<dbReference type="Pfam" id="PF10502">
    <property type="entry name" value="Peptidase_S26"/>
    <property type="match status" value="1"/>
</dbReference>
<dbReference type="EMBL" id="VOSL01000143">
    <property type="protein sequence ID" value="TXD31969.1"/>
    <property type="molecule type" value="Genomic_DNA"/>
</dbReference>
<keyword evidence="3 5" id="KW-0378">Hydrolase</keyword>
<dbReference type="InterPro" id="IPR019756">
    <property type="entry name" value="Pept_S26A_signal_pept_1_Ser-AS"/>
</dbReference>
<dbReference type="PANTHER" id="PTHR43390:SF1">
    <property type="entry name" value="CHLOROPLAST PROCESSING PEPTIDASE"/>
    <property type="match status" value="1"/>
</dbReference>
<dbReference type="Proteomes" id="UP000321046">
    <property type="component" value="Unassembled WGS sequence"/>
</dbReference>
<comment type="subcellular location">
    <subcellularLocation>
        <location evidence="5">Membrane</location>
        <topology evidence="5">Single-pass type II membrane protein</topology>
    </subcellularLocation>
</comment>
<evidence type="ECO:0000313" key="7">
    <source>
        <dbReference type="EMBL" id="TXD31969.1"/>
    </source>
</evidence>
<evidence type="ECO:0000256" key="4">
    <source>
        <dbReference type="PIRSR" id="PIRSR600223-1"/>
    </source>
</evidence>
<feature type="domain" description="Peptidase S26" evidence="6">
    <location>
        <begin position="33"/>
        <end position="258"/>
    </location>
</feature>
<dbReference type="GO" id="GO:0004252">
    <property type="term" value="F:serine-type endopeptidase activity"/>
    <property type="evidence" value="ECO:0007669"/>
    <property type="project" value="InterPro"/>
</dbReference>
<feature type="active site" evidence="4">
    <location>
        <position position="64"/>
    </location>
</feature>
<evidence type="ECO:0000256" key="1">
    <source>
        <dbReference type="ARBA" id="ARBA00009370"/>
    </source>
</evidence>
<dbReference type="GO" id="GO:0016020">
    <property type="term" value="C:membrane"/>
    <property type="evidence" value="ECO:0007669"/>
    <property type="project" value="UniProtKB-SubCell"/>
</dbReference>
<keyword evidence="2 5" id="KW-0645">Protease</keyword>
<accession>A0A5C6WZV7</accession>
<proteinExistence type="inferred from homology"/>
<dbReference type="SUPFAM" id="SSF51306">
    <property type="entry name" value="LexA/Signal peptidase"/>
    <property type="match status" value="1"/>
</dbReference>
<dbReference type="InterPro" id="IPR000223">
    <property type="entry name" value="Pept_S26A_signal_pept_1"/>
</dbReference>
<dbReference type="AlphaFoldDB" id="A0A5C6WZV7"/>